<evidence type="ECO:0000313" key="3">
    <source>
        <dbReference type="Proteomes" id="UP000248889"/>
    </source>
</evidence>
<keyword evidence="1" id="KW-1133">Transmembrane helix</keyword>
<evidence type="ECO:0000256" key="1">
    <source>
        <dbReference type="SAM" id="Phobius"/>
    </source>
</evidence>
<feature type="transmembrane region" description="Helical" evidence="1">
    <location>
        <begin position="15"/>
        <end position="34"/>
    </location>
</feature>
<feature type="transmembrane region" description="Helical" evidence="1">
    <location>
        <begin position="102"/>
        <end position="121"/>
    </location>
</feature>
<feature type="transmembrane region" description="Helical" evidence="1">
    <location>
        <begin position="73"/>
        <end position="96"/>
    </location>
</feature>
<protein>
    <submittedName>
        <fullName evidence="2">Uncharacterized protein</fullName>
    </submittedName>
</protein>
<dbReference type="EMBL" id="QKYN01000036">
    <property type="protein sequence ID" value="RAG85894.1"/>
    <property type="molecule type" value="Genomic_DNA"/>
</dbReference>
<gene>
    <name evidence="2" type="ORF">DN069_08945</name>
</gene>
<dbReference type="AlphaFoldDB" id="A0A2X0ILA6"/>
<comment type="caution">
    <text evidence="2">The sequence shown here is derived from an EMBL/GenBank/DDBJ whole genome shotgun (WGS) entry which is preliminary data.</text>
</comment>
<proteinExistence type="predicted"/>
<reference evidence="2 3" key="1">
    <citation type="submission" date="2018-06" db="EMBL/GenBank/DDBJ databases">
        <title>Streptacidiphilus pinicola sp. nov., isolated from pine grove soil.</title>
        <authorList>
            <person name="Roh S.G."/>
            <person name="Park S."/>
            <person name="Kim M.-K."/>
            <person name="Yun B.-R."/>
            <person name="Park J."/>
            <person name="Kim M.J."/>
            <person name="Kim Y.S."/>
            <person name="Kim S.B."/>
        </authorList>
    </citation>
    <scope>NUCLEOTIDE SEQUENCE [LARGE SCALE GENOMIC DNA]</scope>
    <source>
        <strain evidence="2 3">MMS16-CNU450</strain>
    </source>
</reference>
<keyword evidence="1" id="KW-0472">Membrane</keyword>
<name>A0A2X0ILA6_9ACTN</name>
<organism evidence="2 3">
    <name type="scientific">Streptacidiphilus pinicola</name>
    <dbReference type="NCBI Taxonomy" id="2219663"/>
    <lineage>
        <taxon>Bacteria</taxon>
        <taxon>Bacillati</taxon>
        <taxon>Actinomycetota</taxon>
        <taxon>Actinomycetes</taxon>
        <taxon>Kitasatosporales</taxon>
        <taxon>Streptomycetaceae</taxon>
        <taxon>Streptacidiphilus</taxon>
    </lineage>
</organism>
<dbReference type="RefSeq" id="WP_111500334.1">
    <property type="nucleotide sequence ID" value="NZ_QKYN01000036.1"/>
</dbReference>
<feature type="transmembrane region" description="Helical" evidence="1">
    <location>
        <begin position="40"/>
        <end position="61"/>
    </location>
</feature>
<sequence length="130" mass="13927">MSHLVARNSVARHGLARYGLLLSGWVAVAATLLPAELTPLRVVLVVPFLLVCPGAAALRLTHPAHRGHGPDRLEFAVLSVAFSVVIDTLVAEAFFFTHSITTLRAVGVLAVLTSLMALYPLGRRERRSGP</sequence>
<dbReference type="Proteomes" id="UP000248889">
    <property type="component" value="Unassembled WGS sequence"/>
</dbReference>
<evidence type="ECO:0000313" key="2">
    <source>
        <dbReference type="EMBL" id="RAG85894.1"/>
    </source>
</evidence>
<keyword evidence="1" id="KW-0812">Transmembrane</keyword>
<keyword evidence="3" id="KW-1185">Reference proteome</keyword>
<accession>A0A2X0ILA6</accession>